<evidence type="ECO:0000313" key="2">
    <source>
        <dbReference type="EMBL" id="KAF8641913.1"/>
    </source>
</evidence>
<dbReference type="Proteomes" id="UP000636709">
    <property type="component" value="Unassembled WGS sequence"/>
</dbReference>
<reference evidence="2" key="1">
    <citation type="submission" date="2020-07" db="EMBL/GenBank/DDBJ databases">
        <title>Genome sequence and genetic diversity analysis of an under-domesticated orphan crop, white fonio (Digitaria exilis).</title>
        <authorList>
            <person name="Bennetzen J.L."/>
            <person name="Chen S."/>
            <person name="Ma X."/>
            <person name="Wang X."/>
            <person name="Yssel A.E.J."/>
            <person name="Chaluvadi S.R."/>
            <person name="Johnson M."/>
            <person name="Gangashetty P."/>
            <person name="Hamidou F."/>
            <person name="Sanogo M.D."/>
            <person name="Zwaenepoel A."/>
            <person name="Wallace J."/>
            <person name="Van De Peer Y."/>
            <person name="Van Deynze A."/>
        </authorList>
    </citation>
    <scope>NUCLEOTIDE SEQUENCE</scope>
    <source>
        <tissue evidence="2">Leaves</tissue>
    </source>
</reference>
<evidence type="ECO:0000313" key="3">
    <source>
        <dbReference type="Proteomes" id="UP000636709"/>
    </source>
</evidence>
<sequence length="1353" mass="147351">MGREGPLSLSLRALPPSSSSSATMSHRRRILNLVTRNEFAGAYALRRVDLSSKHNSFFYPTSAAPAPAGVSDPKKMGRIRAPTRCALLFGRRIDWLAMSESKVVYFNHHQQPLGAFVYDADDARRHHSALPDFHVSNKFVPIAGDTEEDDEFYVMKRSPRPIGDVDDENGEPQFQAFVRQHYDDSEDDLWRCHELSMPPYVRAAGYRSTVIDSYAVVGGEISVSTQGIGTYCFDTASGAWSKAGDWAMPFSGKVEHVRELGVLVGFWASELGHRLCASGDDLSSGVDGGRRPMLRAWVDLETPHGDWHNVKAPQLVSLGSGKFCVGQFFKTVVKEPSYLEEKGQSFAVCSPALRWFSMAATASRRRRAANLKEGSGGQFAECLPANKLACIHVVAVPSSPSSRRLCVPSPAAVSIDCSGESTSSPAKTTSSSQRQRLRRMPRLPRTHPSDDGLTAEESLANVQRMQLDCAALSDSKTVYVDSQSGGAFIYDADARCVHPPLIAAAPHHRARTRLCDSTMSHRRRFLNLVMRNDLTGIYSLRRVNLLSRKNNLFYPTAKAAEDAAGAKDPAILFPPNDDDGKDYPYDGPTGEESLEKVQSLHVPPPSPSFQPISKRCGGSSWPDCAALSETKTVFVDSHSGDAFLHDAEARSVVAMPALFPPNREHWRWGRLLFPISGDGDTVYALDMEPGKAVKDEDKFKFHAMAVHRDGERSWQLEELPRPPYADVVHPAAAYRKAQQIVSHGMAGGGEVIWVSTESRGTYCFDTARCIWSKAVDWGLPFDGKVEHDRDLGICIGFLKSPSRCLCASIDDDLFTDVDDSKWLPDVDSDDCFDMEPPWGWDRICPEPQVVSLGSGKFCVTQFFETMGSERSGCGYDQTFAVFTGVEVVRRGRDDDENVEQEGNGSGGSTNITPPTELRLIVHKSKRYMLTQGLQGNTIEFERVHRRSLAAPIQPPLSKPAELYPSGRQLTTSLGVPLTTSLVAASLPGRRRPSPPRWQRSSTLPPAVPLPTSRSAGTSTPLFLLFVSPPPPDCAMAHTAEVVVAGGDIGARCAHIWPAISTPPISHSPPSCVRDDDWRQLVPPWGWHEDNVVGLGSGKFCVTQFFEMLTEACSVVRRGSSSVNDVQACNVNGKITAGTTEDLRLSAIAGLLVANIPATANHLNASEHGEALALAAGFSHRVEELGDAELAGAEGDDLWLGHMFVVPSPRRRRISPAVAMVHVQPSFDVLSHEAKLDPELPNGSAQSPALLHTRLAVSKQYVPRPLVDTQITSEETMLLAPLPLLPSSSTYGGPLSVAVDHGVELESLAMVSLDVPIHGVHGVVVSLVTGDGEGSDAPPWTTIRLGVDRGSLPW</sequence>
<feature type="region of interest" description="Disordered" evidence="1">
    <location>
        <begin position="1"/>
        <end position="26"/>
    </location>
</feature>
<feature type="compositionally biased region" description="Low complexity" evidence="1">
    <location>
        <begin position="421"/>
        <end position="434"/>
    </location>
</feature>
<dbReference type="PANTHER" id="PTHR33085:SF129">
    <property type="entry name" value="OS04G0426500 PROTEIN"/>
    <property type="match status" value="1"/>
</dbReference>
<feature type="region of interest" description="Disordered" evidence="1">
    <location>
        <begin position="416"/>
        <end position="453"/>
    </location>
</feature>
<evidence type="ECO:0000256" key="1">
    <source>
        <dbReference type="SAM" id="MobiDB-lite"/>
    </source>
</evidence>
<feature type="compositionally biased region" description="Low complexity" evidence="1">
    <location>
        <begin position="1"/>
        <end position="22"/>
    </location>
</feature>
<feature type="region of interest" description="Disordered" evidence="1">
    <location>
        <begin position="984"/>
        <end position="1014"/>
    </location>
</feature>
<dbReference type="Pfam" id="PF07893">
    <property type="entry name" value="DUF1668"/>
    <property type="match status" value="2"/>
</dbReference>
<accession>A0A835DVS4</accession>
<organism evidence="2 3">
    <name type="scientific">Digitaria exilis</name>
    <dbReference type="NCBI Taxonomy" id="1010633"/>
    <lineage>
        <taxon>Eukaryota</taxon>
        <taxon>Viridiplantae</taxon>
        <taxon>Streptophyta</taxon>
        <taxon>Embryophyta</taxon>
        <taxon>Tracheophyta</taxon>
        <taxon>Spermatophyta</taxon>
        <taxon>Magnoliopsida</taxon>
        <taxon>Liliopsida</taxon>
        <taxon>Poales</taxon>
        <taxon>Poaceae</taxon>
        <taxon>PACMAD clade</taxon>
        <taxon>Panicoideae</taxon>
        <taxon>Panicodae</taxon>
        <taxon>Paniceae</taxon>
        <taxon>Anthephorinae</taxon>
        <taxon>Digitaria</taxon>
    </lineage>
</organism>
<feature type="region of interest" description="Disordered" evidence="1">
    <location>
        <begin position="891"/>
        <end position="914"/>
    </location>
</feature>
<proteinExistence type="predicted"/>
<comment type="caution">
    <text evidence="2">The sequence shown here is derived from an EMBL/GenBank/DDBJ whole genome shotgun (WGS) entry which is preliminary data.</text>
</comment>
<protein>
    <submittedName>
        <fullName evidence="2">Uncharacterized protein</fullName>
    </submittedName>
</protein>
<gene>
    <name evidence="2" type="ORF">HU200_067623</name>
</gene>
<dbReference type="EMBL" id="JACEFO010003304">
    <property type="protein sequence ID" value="KAF8641913.1"/>
    <property type="molecule type" value="Genomic_DNA"/>
</dbReference>
<feature type="compositionally biased region" description="Basic residues" evidence="1">
    <location>
        <begin position="435"/>
        <end position="445"/>
    </location>
</feature>
<keyword evidence="3" id="KW-1185">Reference proteome</keyword>
<dbReference type="InterPro" id="IPR012871">
    <property type="entry name" value="DUF1668_ORYSA"/>
</dbReference>
<name>A0A835DVS4_9POAL</name>
<dbReference type="PANTHER" id="PTHR33085">
    <property type="entry name" value="OS12G0113100 PROTEIN-RELATED"/>
    <property type="match status" value="1"/>
</dbReference>